<dbReference type="Proteomes" id="UP001066276">
    <property type="component" value="Chromosome 4_2"/>
</dbReference>
<evidence type="ECO:0000313" key="1">
    <source>
        <dbReference type="EMBL" id="KAJ1165425.1"/>
    </source>
</evidence>
<gene>
    <name evidence="1" type="ORF">NDU88_005853</name>
</gene>
<evidence type="ECO:0008006" key="3">
    <source>
        <dbReference type="Google" id="ProtNLM"/>
    </source>
</evidence>
<proteinExistence type="predicted"/>
<reference evidence="1" key="1">
    <citation type="journal article" date="2022" name="bioRxiv">
        <title>Sequencing and chromosome-scale assembly of the giantPleurodeles waltlgenome.</title>
        <authorList>
            <person name="Brown T."/>
            <person name="Elewa A."/>
            <person name="Iarovenko S."/>
            <person name="Subramanian E."/>
            <person name="Araus A.J."/>
            <person name="Petzold A."/>
            <person name="Susuki M."/>
            <person name="Suzuki K.-i.T."/>
            <person name="Hayashi T."/>
            <person name="Toyoda A."/>
            <person name="Oliveira C."/>
            <person name="Osipova E."/>
            <person name="Leigh N.D."/>
            <person name="Simon A."/>
            <person name="Yun M.H."/>
        </authorList>
    </citation>
    <scope>NUCLEOTIDE SEQUENCE</scope>
    <source>
        <strain evidence="1">20211129_DDA</strain>
        <tissue evidence="1">Liver</tissue>
    </source>
</reference>
<dbReference type="EMBL" id="JANPWB010000008">
    <property type="protein sequence ID" value="KAJ1165425.1"/>
    <property type="molecule type" value="Genomic_DNA"/>
</dbReference>
<protein>
    <recommendedName>
        <fullName evidence="3">Transposase</fullName>
    </recommendedName>
</protein>
<comment type="caution">
    <text evidence="1">The sequence shown here is derived from an EMBL/GenBank/DDBJ whole genome shotgun (WGS) entry which is preliminary data.</text>
</comment>
<keyword evidence="2" id="KW-1185">Reference proteome</keyword>
<name>A0AAV7SMY8_PLEWA</name>
<sequence length="131" mass="15294">MRVVLRGVCLKTTYGVRKQYEGDLSHQEAKPSALEKVLPTQPQKLGDWQQACRYLLNDWRRLEKHDYMAYHNKLHAESDTTRTMLARLLRQQAAREQYTALMDKRGMRTYAQADINEVLREAPHCLYGGAE</sequence>
<organism evidence="1 2">
    <name type="scientific">Pleurodeles waltl</name>
    <name type="common">Iberian ribbed newt</name>
    <dbReference type="NCBI Taxonomy" id="8319"/>
    <lineage>
        <taxon>Eukaryota</taxon>
        <taxon>Metazoa</taxon>
        <taxon>Chordata</taxon>
        <taxon>Craniata</taxon>
        <taxon>Vertebrata</taxon>
        <taxon>Euteleostomi</taxon>
        <taxon>Amphibia</taxon>
        <taxon>Batrachia</taxon>
        <taxon>Caudata</taxon>
        <taxon>Salamandroidea</taxon>
        <taxon>Salamandridae</taxon>
        <taxon>Pleurodelinae</taxon>
        <taxon>Pleurodeles</taxon>
    </lineage>
</organism>
<accession>A0AAV7SMY8</accession>
<dbReference type="AlphaFoldDB" id="A0AAV7SMY8"/>
<evidence type="ECO:0000313" key="2">
    <source>
        <dbReference type="Proteomes" id="UP001066276"/>
    </source>
</evidence>